<accession>G7VD41</accession>
<keyword evidence="2" id="KW-0472">Membrane</keyword>
<keyword evidence="2" id="KW-0812">Transmembrane</keyword>
<dbReference type="eggNOG" id="arCOG08358">
    <property type="taxonomic scope" value="Archaea"/>
</dbReference>
<sequence length="540" mass="59449">MELLKRGPLDLCVLRTYFVGLVLALAAALAFVTAPKFSAMPPLSLLGGEVLKEPWGYVKISSSGDEDEISITVFENGRPSNRDYAFAVVGPVGGPKSGAAVRGRGGVKLGRYYAELANIAAEHGYKPKDVEFGLMIDLLRETEHNETHVAVERMLISIPLRPERPNKIEVFVEFKPQIVTYRKKDGSQSTSQTQKQQLQSTPPPKIQNPSCPQYPQPGFSYLCIEWVLVSSQALTNQLIPTLVAYLTNYDTLYSGYVEVYSIIIVDKKTGLKITLPLGGIPLSKGKYYLFKYGFSVTLSSSVPLMSLGCSFTPDSSPISPSCFDILRGNQFDTPPRYSRGSVASLGVGASGTVWIVTYEIWWVVYEWNGSGWTRQPRYKEDTVYGLWAVPYAESKGDGIYWWYPKAAVNTPDIEYISALFNTQEYPISRFTIGSGCGVGIAYENYAVVQRGGSLSLAQPFLSLLGGAACAAGYCYLLPIATSIDVNYKTSEHINGFIAISYTRPVYYETRGMGILTYLESIGVEAYVPALFIRPGAYDNC</sequence>
<name>G7VD41_9CREN</name>
<feature type="compositionally biased region" description="Low complexity" evidence="1">
    <location>
        <begin position="187"/>
        <end position="200"/>
    </location>
</feature>
<proteinExistence type="predicted"/>
<dbReference type="Proteomes" id="UP000005867">
    <property type="component" value="Chromosome"/>
</dbReference>
<dbReference type="BioCyc" id="PSP1104324:GJSN-2480-MONOMER"/>
<dbReference type="EMBL" id="CP003098">
    <property type="protein sequence ID" value="AET33920.1"/>
    <property type="molecule type" value="Genomic_DNA"/>
</dbReference>
<dbReference type="AlphaFoldDB" id="G7VD41"/>
<feature type="transmembrane region" description="Helical" evidence="2">
    <location>
        <begin position="12"/>
        <end position="34"/>
    </location>
</feature>
<evidence type="ECO:0000256" key="1">
    <source>
        <dbReference type="SAM" id="MobiDB-lite"/>
    </source>
</evidence>
<reference evidence="3 4" key="1">
    <citation type="journal article" date="2012" name="J. Bacteriol.">
        <title>Complete genome sequence of strain 1860, a crenarchaeon of the genus pyrobaculum able to grow with various electron acceptors.</title>
        <authorList>
            <person name="Mardanov A.V."/>
            <person name="Gumerov V.M."/>
            <person name="Slobodkina G.B."/>
            <person name="Beletsky A.V."/>
            <person name="Bonch-Osmolovskaya E.A."/>
            <person name="Ravin N.V."/>
            <person name="Skryabin K.G."/>
        </authorList>
    </citation>
    <scope>NUCLEOTIDE SEQUENCE [LARGE SCALE GENOMIC DNA]</scope>
    <source>
        <strain evidence="3 4">1860</strain>
    </source>
</reference>
<keyword evidence="2" id="KW-1133">Transmembrane helix</keyword>
<gene>
    <name evidence="3" type="ORF">P186_2534</name>
</gene>
<evidence type="ECO:0000313" key="4">
    <source>
        <dbReference type="Proteomes" id="UP000005867"/>
    </source>
</evidence>
<feature type="region of interest" description="Disordered" evidence="1">
    <location>
        <begin position="183"/>
        <end position="210"/>
    </location>
</feature>
<evidence type="ECO:0000313" key="3">
    <source>
        <dbReference type="EMBL" id="AET33920.1"/>
    </source>
</evidence>
<evidence type="ECO:0000256" key="2">
    <source>
        <dbReference type="SAM" id="Phobius"/>
    </source>
</evidence>
<dbReference type="KEGG" id="pyr:P186_2534"/>
<protein>
    <submittedName>
        <fullName evidence="3">Uncharacterized protein</fullName>
    </submittedName>
</protein>
<keyword evidence="4" id="KW-1185">Reference proteome</keyword>
<dbReference type="HOGENOM" id="CLU_504014_0_0_2"/>
<organism evidence="3 4">
    <name type="scientific">Pyrobaculum ferrireducens</name>
    <dbReference type="NCBI Taxonomy" id="1104324"/>
    <lineage>
        <taxon>Archaea</taxon>
        <taxon>Thermoproteota</taxon>
        <taxon>Thermoprotei</taxon>
        <taxon>Thermoproteales</taxon>
        <taxon>Thermoproteaceae</taxon>
        <taxon>Pyrobaculum</taxon>
    </lineage>
</organism>